<proteinExistence type="predicted"/>
<protein>
    <submittedName>
        <fullName evidence="1">Uncharacterized protein</fullName>
    </submittedName>
</protein>
<sequence length="276" mass="31973">MPSGGHRGALFPISGKISSRLASGRRKPGLYHAVVADLFFPRCGYTHSLNESPLPDGSTRRRQLGQDRVFRLQRKGEEAIHYKLNEPQFLLPVNYASSPKIQKYLLNTLSHTHRSSNQRGIGSPSTFNSSQQYVFEASPAMESPQVPLHLKRQFEKLRDENNDPFYFEAVGSAFAWKERIIPLHKLAIEVDIWRNVPERKATIADTNPFPFVDENVSLIRPLPRNEILYVRSNHRPNCRRNPIWMARQKYLFKQKMPFFLRQRILREEAKPPVEDA</sequence>
<comment type="caution">
    <text evidence="1">The sequence shown here is derived from an EMBL/GenBank/DDBJ whole genome shotgun (WGS) entry which is preliminary data.</text>
</comment>
<reference evidence="1 2" key="1">
    <citation type="journal article" date="2020" name="bioRxiv">
        <title>Metabolic contributions of an alphaproteobacterial endosymbiont in the apicomplexan Cardiosporidium cionae.</title>
        <authorList>
            <person name="Hunter E.S."/>
            <person name="Paight C.J."/>
            <person name="Lane C.E."/>
        </authorList>
    </citation>
    <scope>NUCLEOTIDE SEQUENCE [LARGE SCALE GENOMIC DNA]</scope>
    <source>
        <strain evidence="1">ESH_2018</strain>
    </source>
</reference>
<name>A0ABQ7JFW5_9APIC</name>
<accession>A0ABQ7JFW5</accession>
<keyword evidence="2" id="KW-1185">Reference proteome</keyword>
<dbReference type="Proteomes" id="UP000823046">
    <property type="component" value="Unassembled WGS sequence"/>
</dbReference>
<evidence type="ECO:0000313" key="2">
    <source>
        <dbReference type="Proteomes" id="UP000823046"/>
    </source>
</evidence>
<dbReference type="EMBL" id="JADAQX010000024">
    <property type="protein sequence ID" value="KAF8822780.1"/>
    <property type="molecule type" value="Genomic_DNA"/>
</dbReference>
<gene>
    <name evidence="1" type="ORF">IE077_002650</name>
</gene>
<organism evidence="1 2">
    <name type="scientific">Cardiosporidium cionae</name>
    <dbReference type="NCBI Taxonomy" id="476202"/>
    <lineage>
        <taxon>Eukaryota</taxon>
        <taxon>Sar</taxon>
        <taxon>Alveolata</taxon>
        <taxon>Apicomplexa</taxon>
        <taxon>Aconoidasida</taxon>
        <taxon>Nephromycida</taxon>
        <taxon>Cardiosporidium</taxon>
    </lineage>
</organism>
<evidence type="ECO:0000313" key="1">
    <source>
        <dbReference type="EMBL" id="KAF8822780.1"/>
    </source>
</evidence>